<dbReference type="EMBL" id="GL536224">
    <property type="protein sequence ID" value="EFQ88717.1"/>
    <property type="molecule type" value="Genomic_DNA"/>
</dbReference>
<dbReference type="OrthoDB" id="10590842at2759"/>
<sequence length="201" mass="20908">QPAPQKREAQRGRNFGKFLKGASEGVGAFSDLVTIGGLIGGQPAPQKREAQKGRIGGSACLDTPCGQILPAIPSKSFQKQEEEIQPTEKRDAQRSRGRVFGNIVKGVGGAIGGAADLITIGGAVQGQGQPAQKRALPELDVDTSNNIFCKDGSDDVDCVRPLAEKREATKGDGEIIDNTAEGVADAIDEESDVAVDGEVQG</sequence>
<feature type="region of interest" description="Disordered" evidence="1">
    <location>
        <begin position="71"/>
        <end position="95"/>
    </location>
</feature>
<evidence type="ECO:0000313" key="3">
    <source>
        <dbReference type="Proteomes" id="UP000001067"/>
    </source>
</evidence>
<evidence type="ECO:0000256" key="1">
    <source>
        <dbReference type="SAM" id="MobiDB-lite"/>
    </source>
</evidence>
<dbReference type="Proteomes" id="UP000001067">
    <property type="component" value="Unassembled WGS sequence"/>
</dbReference>
<name>E3RZY7_PYRTT</name>
<dbReference type="HOGENOM" id="CLU_1363312_0_0_1"/>
<feature type="compositionally biased region" description="Basic and acidic residues" evidence="1">
    <location>
        <begin position="78"/>
        <end position="94"/>
    </location>
</feature>
<reference evidence="2 3" key="1">
    <citation type="journal article" date="2010" name="Genome Biol.">
        <title>A first genome assembly of the barley fungal pathogen Pyrenophora teres f. teres.</title>
        <authorList>
            <person name="Ellwood S.R."/>
            <person name="Liu Z."/>
            <person name="Syme R.A."/>
            <person name="Lai Z."/>
            <person name="Hane J.K."/>
            <person name="Keiper F."/>
            <person name="Moffat C.S."/>
            <person name="Oliver R.P."/>
            <person name="Friesen T.L."/>
        </authorList>
    </citation>
    <scope>NUCLEOTIDE SEQUENCE [LARGE SCALE GENOMIC DNA]</scope>
    <source>
        <strain evidence="2 3">0-1</strain>
    </source>
</reference>
<dbReference type="KEGG" id="pte:PTT_15310"/>
<keyword evidence="3" id="KW-1185">Reference proteome</keyword>
<feature type="non-terminal residue" evidence="2">
    <location>
        <position position="1"/>
    </location>
</feature>
<accession>E3RZY7</accession>
<gene>
    <name evidence="2" type="ORF">PTT_15310</name>
</gene>
<protein>
    <submittedName>
        <fullName evidence="2">Uncharacterized protein</fullName>
    </submittedName>
</protein>
<proteinExistence type="predicted"/>
<organism evidence="3">
    <name type="scientific">Pyrenophora teres f. teres (strain 0-1)</name>
    <name type="common">Barley net blotch fungus</name>
    <name type="synonym">Drechslera teres f. teres</name>
    <dbReference type="NCBI Taxonomy" id="861557"/>
    <lineage>
        <taxon>Eukaryota</taxon>
        <taxon>Fungi</taxon>
        <taxon>Dikarya</taxon>
        <taxon>Ascomycota</taxon>
        <taxon>Pezizomycotina</taxon>
        <taxon>Dothideomycetes</taxon>
        <taxon>Pleosporomycetidae</taxon>
        <taxon>Pleosporales</taxon>
        <taxon>Pleosporineae</taxon>
        <taxon>Pleosporaceae</taxon>
        <taxon>Pyrenophora</taxon>
    </lineage>
</organism>
<evidence type="ECO:0000313" key="2">
    <source>
        <dbReference type="EMBL" id="EFQ88717.1"/>
    </source>
</evidence>
<dbReference type="AlphaFoldDB" id="E3RZY7"/>